<feature type="compositionally biased region" description="Low complexity" evidence="1">
    <location>
        <begin position="131"/>
        <end position="147"/>
    </location>
</feature>
<comment type="caution">
    <text evidence="2">The sequence shown here is derived from an EMBL/GenBank/DDBJ whole genome shotgun (WGS) entry which is preliminary data.</text>
</comment>
<evidence type="ECO:0000313" key="3">
    <source>
        <dbReference type="Proteomes" id="UP001189429"/>
    </source>
</evidence>
<accession>A0ABN9VWS1</accession>
<feature type="region of interest" description="Disordered" evidence="1">
    <location>
        <begin position="123"/>
        <end position="171"/>
    </location>
</feature>
<feature type="region of interest" description="Disordered" evidence="1">
    <location>
        <begin position="261"/>
        <end position="286"/>
    </location>
</feature>
<name>A0ABN9VWS1_9DINO</name>
<dbReference type="Proteomes" id="UP001189429">
    <property type="component" value="Unassembled WGS sequence"/>
</dbReference>
<evidence type="ECO:0000256" key="1">
    <source>
        <dbReference type="SAM" id="MobiDB-lite"/>
    </source>
</evidence>
<organism evidence="2 3">
    <name type="scientific">Prorocentrum cordatum</name>
    <dbReference type="NCBI Taxonomy" id="2364126"/>
    <lineage>
        <taxon>Eukaryota</taxon>
        <taxon>Sar</taxon>
        <taxon>Alveolata</taxon>
        <taxon>Dinophyceae</taxon>
        <taxon>Prorocentrales</taxon>
        <taxon>Prorocentraceae</taxon>
        <taxon>Prorocentrum</taxon>
    </lineage>
</organism>
<protein>
    <submittedName>
        <fullName evidence="2">Uncharacterized protein</fullName>
    </submittedName>
</protein>
<reference evidence="2" key="1">
    <citation type="submission" date="2023-10" db="EMBL/GenBank/DDBJ databases">
        <authorList>
            <person name="Chen Y."/>
            <person name="Shah S."/>
            <person name="Dougan E. K."/>
            <person name="Thang M."/>
            <person name="Chan C."/>
        </authorList>
    </citation>
    <scope>NUCLEOTIDE SEQUENCE [LARGE SCALE GENOMIC DNA]</scope>
</reference>
<feature type="compositionally biased region" description="Pro residues" evidence="1">
    <location>
        <begin position="265"/>
        <end position="274"/>
    </location>
</feature>
<feature type="region of interest" description="Disordered" evidence="1">
    <location>
        <begin position="19"/>
        <end position="38"/>
    </location>
</feature>
<gene>
    <name evidence="2" type="ORF">PCOR1329_LOCUS61940</name>
</gene>
<dbReference type="EMBL" id="CAUYUJ010017805">
    <property type="protein sequence ID" value="CAK0878061.1"/>
    <property type="molecule type" value="Genomic_DNA"/>
</dbReference>
<feature type="non-terminal residue" evidence="2">
    <location>
        <position position="1"/>
    </location>
</feature>
<proteinExistence type="predicted"/>
<keyword evidence="3" id="KW-1185">Reference proteome</keyword>
<evidence type="ECO:0000313" key="2">
    <source>
        <dbReference type="EMBL" id="CAK0878061.1"/>
    </source>
</evidence>
<sequence length="286" mass="30328">ADAVLERYVQRFASEPWDSLAGAPAGPGPASGGREADTPAARRGLIAAASGLLREVFAGCEAAAERDFLLGVLQEGFLNRTMGMFELVNMCVTVAHPLALCGERLCELLGREALARVAELQRAAEEDSDSDSGGSSEAKRGAPSRAAPRGRRPETPRRRPRAPARSSPQCWAAPCASPWPSRTTPAVGGGSTARAQCLCTLLAGSSDRRWASRGRRLRRRPWRAPRARGRRAGAPMQEIRAGFREALCLCSPSLLCACRTARSTSPPPAGPPLPRARSTRADPASG</sequence>